<dbReference type="AlphaFoldDB" id="A0A2G9GDW7"/>
<evidence type="ECO:0000313" key="2">
    <source>
        <dbReference type="Proteomes" id="UP000231279"/>
    </source>
</evidence>
<protein>
    <submittedName>
        <fullName evidence="1">Uncharacterized protein</fullName>
    </submittedName>
</protein>
<accession>A0A2G9GDW7</accession>
<comment type="caution">
    <text evidence="1">The sequence shown here is derived from an EMBL/GenBank/DDBJ whole genome shotgun (WGS) entry which is preliminary data.</text>
</comment>
<reference evidence="2" key="1">
    <citation type="journal article" date="2018" name="Gigascience">
        <title>Genome assembly of the Pink Ipe (Handroanthus impetiginosus, Bignoniaceae), a highly valued, ecologically keystone Neotropical timber forest tree.</title>
        <authorList>
            <person name="Silva-Junior O.B."/>
            <person name="Grattapaglia D."/>
            <person name="Novaes E."/>
            <person name="Collevatti R.G."/>
        </authorList>
    </citation>
    <scope>NUCLEOTIDE SEQUENCE [LARGE SCALE GENOMIC DNA]</scope>
    <source>
        <strain evidence="2">cv. UFG-1</strain>
    </source>
</reference>
<organism evidence="1 2">
    <name type="scientific">Handroanthus impetiginosus</name>
    <dbReference type="NCBI Taxonomy" id="429701"/>
    <lineage>
        <taxon>Eukaryota</taxon>
        <taxon>Viridiplantae</taxon>
        <taxon>Streptophyta</taxon>
        <taxon>Embryophyta</taxon>
        <taxon>Tracheophyta</taxon>
        <taxon>Spermatophyta</taxon>
        <taxon>Magnoliopsida</taxon>
        <taxon>eudicotyledons</taxon>
        <taxon>Gunneridae</taxon>
        <taxon>Pentapetalae</taxon>
        <taxon>asterids</taxon>
        <taxon>lamiids</taxon>
        <taxon>Lamiales</taxon>
        <taxon>Bignoniaceae</taxon>
        <taxon>Crescentiina</taxon>
        <taxon>Tabebuia alliance</taxon>
        <taxon>Handroanthus</taxon>
    </lineage>
</organism>
<name>A0A2G9GDW7_9LAMI</name>
<keyword evidence="2" id="KW-1185">Reference proteome</keyword>
<evidence type="ECO:0000313" key="1">
    <source>
        <dbReference type="EMBL" id="PIN03477.1"/>
    </source>
</evidence>
<gene>
    <name evidence="1" type="ORF">CDL12_23998</name>
</gene>
<dbReference type="EMBL" id="NKXS01005511">
    <property type="protein sequence ID" value="PIN03477.1"/>
    <property type="molecule type" value="Genomic_DNA"/>
</dbReference>
<dbReference type="Proteomes" id="UP000231279">
    <property type="component" value="Unassembled WGS sequence"/>
</dbReference>
<sequence length="98" mass="11046">MASLNEDTKIHNQSAPMKMLKNTAIKTIEKPTTDPQLLLAQIISQQSIKSIIKEATSRLDTCMQHKIKSLECVSKKSIPRQASTRFSKKEITCAEIKF</sequence>
<proteinExistence type="predicted"/>